<accession>A0A0G4I3M8</accession>
<protein>
    <submittedName>
        <fullName evidence="1">Uncharacterized protein</fullName>
    </submittedName>
</protein>
<dbReference type="VEuPathDB" id="CryptoDB:Cvel_10670"/>
<gene>
    <name evidence="1" type="ORF">Cvel_10670</name>
</gene>
<sequence>MAGTPVGNTFYNDKVLMEGWTDKRVENEERHAQVMEYTQRPYTATSVSPTATGLGWPVKTRQTPAADHFVTTQKAHFQDPKTQPVPDRPTVRGIRISPTQVTATTLAGMVNGESPVSQTFVPQFAASPAASPSGATEKLLTTAVDAELETAPSPVMVATIPSRPVSAAPAHAVTLKSTIDQEALRQKYATDNCFKRPAGKASYAEHPAF</sequence>
<organism evidence="1">
    <name type="scientific">Chromera velia CCMP2878</name>
    <dbReference type="NCBI Taxonomy" id="1169474"/>
    <lineage>
        <taxon>Eukaryota</taxon>
        <taxon>Sar</taxon>
        <taxon>Alveolata</taxon>
        <taxon>Colpodellida</taxon>
        <taxon>Chromeraceae</taxon>
        <taxon>Chromera</taxon>
    </lineage>
</organism>
<dbReference type="AlphaFoldDB" id="A0A0G4I3M8"/>
<dbReference type="EMBL" id="CDMZ01004963">
    <property type="protein sequence ID" value="CEM51505.1"/>
    <property type="molecule type" value="Genomic_DNA"/>
</dbReference>
<evidence type="ECO:0000313" key="1">
    <source>
        <dbReference type="EMBL" id="CEM51505.1"/>
    </source>
</evidence>
<reference evidence="1" key="1">
    <citation type="submission" date="2014-11" db="EMBL/GenBank/DDBJ databases">
        <authorList>
            <person name="Otto D Thomas"/>
            <person name="Naeem Raeece"/>
        </authorList>
    </citation>
    <scope>NUCLEOTIDE SEQUENCE</scope>
</reference>
<proteinExistence type="predicted"/>
<name>A0A0G4I3M8_9ALVE</name>